<evidence type="ECO:0000256" key="1">
    <source>
        <dbReference type="ARBA" id="ARBA00023125"/>
    </source>
</evidence>
<gene>
    <name evidence="2" type="ORF">MNBD_DELTA01-990</name>
</gene>
<dbReference type="Pfam" id="PF02575">
    <property type="entry name" value="YbaB_DNA_bd"/>
    <property type="match status" value="1"/>
</dbReference>
<dbReference type="PANTHER" id="PTHR33449">
    <property type="entry name" value="NUCLEOID-ASSOCIATED PROTEIN YBAB"/>
    <property type="match status" value="1"/>
</dbReference>
<protein>
    <submittedName>
        <fullName evidence="2">Nucleoid-associated protein YaaK</fullName>
    </submittedName>
</protein>
<dbReference type="InterPro" id="IPR036894">
    <property type="entry name" value="YbaB-like_sf"/>
</dbReference>
<dbReference type="Gene3D" id="3.30.1310.10">
    <property type="entry name" value="Nucleoid-associated protein YbaB-like domain"/>
    <property type="match status" value="1"/>
</dbReference>
<dbReference type="PIRSF" id="PIRSF004555">
    <property type="entry name" value="UCP004555"/>
    <property type="match status" value="1"/>
</dbReference>
<dbReference type="HAMAP" id="MF_00274">
    <property type="entry name" value="DNA_YbaB_EbfC"/>
    <property type="match status" value="1"/>
</dbReference>
<dbReference type="InterPro" id="IPR004401">
    <property type="entry name" value="YbaB/EbfC"/>
</dbReference>
<name>A0A3B0QW14_9ZZZZ</name>
<proteinExistence type="inferred from homology"/>
<dbReference type="PANTHER" id="PTHR33449:SF1">
    <property type="entry name" value="NUCLEOID-ASSOCIATED PROTEIN YBAB"/>
    <property type="match status" value="1"/>
</dbReference>
<evidence type="ECO:0000313" key="2">
    <source>
        <dbReference type="EMBL" id="VAV85680.1"/>
    </source>
</evidence>
<dbReference type="EMBL" id="UOEA01000094">
    <property type="protein sequence ID" value="VAV85680.1"/>
    <property type="molecule type" value="Genomic_DNA"/>
</dbReference>
<organism evidence="2">
    <name type="scientific">hydrothermal vent metagenome</name>
    <dbReference type="NCBI Taxonomy" id="652676"/>
    <lineage>
        <taxon>unclassified sequences</taxon>
        <taxon>metagenomes</taxon>
        <taxon>ecological metagenomes</taxon>
    </lineage>
</organism>
<dbReference type="GO" id="GO:0005829">
    <property type="term" value="C:cytosol"/>
    <property type="evidence" value="ECO:0007669"/>
    <property type="project" value="TreeGrafter"/>
</dbReference>
<dbReference type="AlphaFoldDB" id="A0A3B0QW14"/>
<dbReference type="NCBIfam" id="TIGR00103">
    <property type="entry name" value="DNA_YbaB_EbfC"/>
    <property type="match status" value="1"/>
</dbReference>
<sequence>MSKNMGNLMRQAQEMQKKMADIQAGLAEKTCQAASGGGMVTVTVNGALKVTEVKIDPAVVTPDDVEMLEDLVVAAVNEGLKRAQEMANEEMGKVTAGLNLPPGLF</sequence>
<keyword evidence="1" id="KW-0238">DNA-binding</keyword>
<reference evidence="2" key="1">
    <citation type="submission" date="2018-06" db="EMBL/GenBank/DDBJ databases">
        <authorList>
            <person name="Zhirakovskaya E."/>
        </authorList>
    </citation>
    <scope>NUCLEOTIDE SEQUENCE</scope>
</reference>
<accession>A0A3B0QW14</accession>
<dbReference type="GO" id="GO:0003677">
    <property type="term" value="F:DNA binding"/>
    <property type="evidence" value="ECO:0007669"/>
    <property type="project" value="UniProtKB-KW"/>
</dbReference>
<dbReference type="SUPFAM" id="SSF82607">
    <property type="entry name" value="YbaB-like"/>
    <property type="match status" value="1"/>
</dbReference>